<keyword evidence="4" id="KW-0067">ATP-binding</keyword>
<dbReference type="KEGG" id="cten:18246281"/>
<evidence type="ECO:0000256" key="7">
    <source>
        <dbReference type="SAM" id="Phobius"/>
    </source>
</evidence>
<dbReference type="PROSITE" id="PS01238">
    <property type="entry name" value="GDA1_CD39_NTPASE"/>
    <property type="match status" value="1"/>
</dbReference>
<dbReference type="Gene3D" id="3.30.420.40">
    <property type="match status" value="1"/>
</dbReference>
<keyword evidence="9" id="KW-1185">Reference proteome</keyword>
<dbReference type="InterPro" id="IPR000407">
    <property type="entry name" value="GDA1_CD39_NTPase"/>
</dbReference>
<evidence type="ECO:0000256" key="5">
    <source>
        <dbReference type="RuleBase" id="RU003833"/>
    </source>
</evidence>
<dbReference type="GO" id="GO:0006256">
    <property type="term" value="P:UDP catabolic process"/>
    <property type="evidence" value="ECO:0007669"/>
    <property type="project" value="TreeGrafter"/>
</dbReference>
<dbReference type="GO" id="GO:0017111">
    <property type="term" value="F:ribonucleoside triphosphate phosphatase activity"/>
    <property type="evidence" value="ECO:0007669"/>
    <property type="project" value="TreeGrafter"/>
</dbReference>
<evidence type="ECO:0000256" key="6">
    <source>
        <dbReference type="SAM" id="MobiDB-lite"/>
    </source>
</evidence>
<keyword evidence="2 5" id="KW-0378">Hydrolase</keyword>
<accession>G3BFI0</accession>
<evidence type="ECO:0000313" key="9">
    <source>
        <dbReference type="Proteomes" id="UP000000707"/>
    </source>
</evidence>
<feature type="transmembrane region" description="Helical" evidence="7">
    <location>
        <begin position="644"/>
        <end position="663"/>
    </location>
</feature>
<evidence type="ECO:0000256" key="2">
    <source>
        <dbReference type="ARBA" id="ARBA00022801"/>
    </source>
</evidence>
<dbReference type="AlphaFoldDB" id="G3BFI0"/>
<keyword evidence="4" id="KW-0547">Nucleotide-binding</keyword>
<proteinExistence type="inferred from homology"/>
<evidence type="ECO:0000256" key="3">
    <source>
        <dbReference type="PIRSR" id="PIRSR600407-1"/>
    </source>
</evidence>
<dbReference type="GO" id="GO:0046036">
    <property type="term" value="P:CTP metabolic process"/>
    <property type="evidence" value="ECO:0007669"/>
    <property type="project" value="TreeGrafter"/>
</dbReference>
<dbReference type="STRING" id="590646.G3BFI0"/>
<feature type="region of interest" description="Disordered" evidence="6">
    <location>
        <begin position="63"/>
        <end position="122"/>
    </location>
</feature>
<dbReference type="GO" id="GO:0005524">
    <property type="term" value="F:ATP binding"/>
    <property type="evidence" value="ECO:0007669"/>
    <property type="project" value="UniProtKB-KW"/>
</dbReference>
<evidence type="ECO:0000313" key="8">
    <source>
        <dbReference type="EMBL" id="EGV60697.1"/>
    </source>
</evidence>
<gene>
    <name evidence="8" type="ORF">CANTEDRAFT_111440</name>
</gene>
<keyword evidence="7" id="KW-0472">Membrane</keyword>
<evidence type="ECO:0008006" key="10">
    <source>
        <dbReference type="Google" id="ProtNLM"/>
    </source>
</evidence>
<organism evidence="9">
    <name type="scientific">Candida tenuis (strain ATCC 10573 / BCRC 21748 / CBS 615 / JCM 9827 / NBRC 10315 / NRRL Y-1498 / VKM Y-70)</name>
    <name type="common">Yeast</name>
    <name type="synonym">Yamadazyma tenuis</name>
    <dbReference type="NCBI Taxonomy" id="590646"/>
    <lineage>
        <taxon>Eukaryota</taxon>
        <taxon>Fungi</taxon>
        <taxon>Dikarya</taxon>
        <taxon>Ascomycota</taxon>
        <taxon>Saccharomycotina</taxon>
        <taxon>Pichiomycetes</taxon>
        <taxon>Debaryomycetaceae</taxon>
        <taxon>Yamadazyma</taxon>
    </lineage>
</organism>
<dbReference type="OrthoDB" id="6372431at2759"/>
<dbReference type="EMBL" id="GL996528">
    <property type="protein sequence ID" value="EGV60697.1"/>
    <property type="molecule type" value="Genomic_DNA"/>
</dbReference>
<evidence type="ECO:0000256" key="1">
    <source>
        <dbReference type="ARBA" id="ARBA00009283"/>
    </source>
</evidence>
<sequence>MKKGPIANSDNIPYDYIVIIDSGSKGSRVFVYNWLNPSHALKGSVDLNQYQSFKDFKLVKSATTQDNGTTPESDDEDQDNSDSDSDSDPDSNSGSKPQKQKQKPTKQKSYKARLPKVNSNKKWKHKVKPGISTFNLSPQKIGNHHLRPLLAVASRVVPKSQHHRTPIFLHSTAGMRLLTPTEQQKILDTVCEYFQSNSDFFLPDCASHINVIEGDVEGLYGWLAINYLVGAFDDPQNHQHGKNHTTYGLLDMGGASTQVVFQPNHSEITEHQNNLYNVSLCQLPKLKHSQPDNAVGKYLRPSPLAFSVYSDSFLGLGMSQAYTKFLGFLVANSPTKPGVFYNPPISDPCLPKGYVSNLKLGDDRYDFTGDSNFETCLNSIFPILSQSSYRSSSPHSGNCKQDNDDSKVSSCLLNDLIPAFDFDINHFYGVSGYWYAISTLMSYNQPQLSPRVEKHPTDTEYDYKVISENTKNICSKSYSELIDLNKMRPESQQLSTEELTNLCFKSSWILNFLHLGLGFPRFGIDEIKQDDKFKSLRLVDKIKGSEFSWTLGRAILYANDEYVEAFNNYTSQNSVASPSLLARAGFTYTPSPNSFHYGSEQNGVAKRPQFVKPVPNAKYNYYDYEKSSSKGKNESKWDIEPHRWYGGFMFLVLLSLIFWLLLGSKGRSRIVVRIKNDYQKAKDMVSSWTNHTYQRVSDVEIGEYQLQNLEVPTPSPPANFVIGE</sequence>
<dbReference type="HOGENOM" id="CLU_010246_3_2_1"/>
<feature type="active site" description="Proton acceptor" evidence="3">
    <location>
        <position position="217"/>
    </location>
</feature>
<reference evidence="8 9" key="1">
    <citation type="journal article" date="2011" name="Proc. Natl. Acad. Sci. U.S.A.">
        <title>Comparative genomics of xylose-fermenting fungi for enhanced biofuel production.</title>
        <authorList>
            <person name="Wohlbach D.J."/>
            <person name="Kuo A."/>
            <person name="Sato T.K."/>
            <person name="Potts K.M."/>
            <person name="Salamov A.A."/>
            <person name="LaButti K.M."/>
            <person name="Sun H."/>
            <person name="Clum A."/>
            <person name="Pangilinan J.L."/>
            <person name="Lindquist E.A."/>
            <person name="Lucas S."/>
            <person name="Lapidus A."/>
            <person name="Jin M."/>
            <person name="Gunawan C."/>
            <person name="Balan V."/>
            <person name="Dale B.E."/>
            <person name="Jeffries T.W."/>
            <person name="Zinkel R."/>
            <person name="Barry K.W."/>
            <person name="Grigoriev I.V."/>
            <person name="Gasch A.P."/>
        </authorList>
    </citation>
    <scope>NUCLEOTIDE SEQUENCE [LARGE SCALE GENOMIC DNA]</scope>
    <source>
        <strain evidence="9">ATCC 10573 / BCRC 21748 / CBS 615 / JCM 9827 / NBRC 10315 / NRRL Y-1498 / VKM Y-70</strain>
    </source>
</reference>
<name>G3BFI0_CANTC</name>
<dbReference type="eggNOG" id="KOG1386">
    <property type="taxonomic scope" value="Eukaryota"/>
</dbReference>
<dbReference type="GO" id="GO:0004382">
    <property type="term" value="F:GDP phosphatase activity"/>
    <property type="evidence" value="ECO:0007669"/>
    <property type="project" value="TreeGrafter"/>
</dbReference>
<dbReference type="GO" id="GO:0045134">
    <property type="term" value="F:UDP phosphatase activity"/>
    <property type="evidence" value="ECO:0007669"/>
    <property type="project" value="TreeGrafter"/>
</dbReference>
<dbReference type="Gene3D" id="3.30.420.150">
    <property type="entry name" value="Exopolyphosphatase. Domain 2"/>
    <property type="match status" value="1"/>
</dbReference>
<feature type="binding site" evidence="4">
    <location>
        <begin position="254"/>
        <end position="258"/>
    </location>
    <ligand>
        <name>ATP</name>
        <dbReference type="ChEBI" id="CHEBI:30616"/>
    </ligand>
</feature>
<evidence type="ECO:0000256" key="4">
    <source>
        <dbReference type="PIRSR" id="PIRSR600407-2"/>
    </source>
</evidence>
<keyword evidence="7" id="KW-0812">Transmembrane</keyword>
<dbReference type="PANTHER" id="PTHR11782:SF121">
    <property type="entry name" value="NUCLEOSIDE-DIPHOSPHATASE MIG-23"/>
    <property type="match status" value="1"/>
</dbReference>
<dbReference type="GO" id="GO:0016020">
    <property type="term" value="C:membrane"/>
    <property type="evidence" value="ECO:0007669"/>
    <property type="project" value="TreeGrafter"/>
</dbReference>
<dbReference type="PANTHER" id="PTHR11782">
    <property type="entry name" value="ADENOSINE/GUANOSINE DIPHOSPHATASE"/>
    <property type="match status" value="1"/>
</dbReference>
<dbReference type="Pfam" id="PF01150">
    <property type="entry name" value="GDA1_CD39"/>
    <property type="match status" value="1"/>
</dbReference>
<dbReference type="Proteomes" id="UP000000707">
    <property type="component" value="Unassembled WGS sequence"/>
</dbReference>
<dbReference type="GeneID" id="18246281"/>
<feature type="compositionally biased region" description="Basic residues" evidence="6">
    <location>
        <begin position="98"/>
        <end position="122"/>
    </location>
</feature>
<protein>
    <recommendedName>
        <fullName evidence="10">Nucleoside phosphatase GDA1/CD39</fullName>
    </recommendedName>
</protein>
<dbReference type="GO" id="GO:0005794">
    <property type="term" value="C:Golgi apparatus"/>
    <property type="evidence" value="ECO:0007669"/>
    <property type="project" value="TreeGrafter"/>
</dbReference>
<comment type="similarity">
    <text evidence="1 5">Belongs to the GDA1/CD39 NTPase family.</text>
</comment>
<keyword evidence="7" id="KW-1133">Transmembrane helix</keyword>
<dbReference type="RefSeq" id="XP_006689911.1">
    <property type="nucleotide sequence ID" value="XM_006689848.1"/>
</dbReference>
<feature type="compositionally biased region" description="Acidic residues" evidence="6">
    <location>
        <begin position="72"/>
        <end position="89"/>
    </location>
</feature>